<name>A0A811V1T7_CERCA</name>
<keyword evidence="7" id="KW-0819">tRNA processing</keyword>
<evidence type="ECO:0000256" key="4">
    <source>
        <dbReference type="ARBA" id="ARBA00022527"/>
    </source>
</evidence>
<evidence type="ECO:0000256" key="7">
    <source>
        <dbReference type="ARBA" id="ARBA00022694"/>
    </source>
</evidence>
<dbReference type="EMBL" id="CAJHJT010000034">
    <property type="protein sequence ID" value="CAD7004831.1"/>
    <property type="molecule type" value="Genomic_DNA"/>
</dbReference>
<feature type="domain" description="Protein kinase" evidence="20">
    <location>
        <begin position="1"/>
        <end position="227"/>
    </location>
</feature>
<keyword evidence="22" id="KW-1185">Reference proteome</keyword>
<dbReference type="FunFam" id="1.10.510.10:FF:000323">
    <property type="entry name" value="TP53-regulating kinase, putative"/>
    <property type="match status" value="1"/>
</dbReference>
<sequence>MKIFKQGAEGRLYLGEYNGEYCLVKERFIKQYRHPDLDSQISRQRIKAETKAISRCLNSGILVPRILHTDLNGRKIYMEYFGKAITAKEYIQRAVAEHEDKVAEELLKNIGAKIGTIIGKLHANNIIHGDLTTSNILINPKGNNFDFNVYDIVFIDFGLSHYNQGAEGKGVDLYVLERALLSTHSEQPNLFEHILEAYRKECGKDESTVVAKFEEVRARGRKRTMIG</sequence>
<comment type="catalytic activity">
    <reaction evidence="14">
        <text>L-seryl-[protein] + ATP = O-phospho-L-seryl-[protein] + ADP + H(+)</text>
        <dbReference type="Rhea" id="RHEA:17989"/>
        <dbReference type="Rhea" id="RHEA-COMP:9863"/>
        <dbReference type="Rhea" id="RHEA-COMP:11604"/>
        <dbReference type="ChEBI" id="CHEBI:15378"/>
        <dbReference type="ChEBI" id="CHEBI:29999"/>
        <dbReference type="ChEBI" id="CHEBI:30616"/>
        <dbReference type="ChEBI" id="CHEBI:83421"/>
        <dbReference type="ChEBI" id="CHEBI:456216"/>
        <dbReference type="EC" id="2.7.11.1"/>
    </reaction>
</comment>
<keyword evidence="4" id="KW-0723">Serine/threonine-protein kinase</keyword>
<comment type="subunit">
    <text evidence="16">Component of the EKC/KEOPS complex composed of at least GON7, TP53RK, TPRKB, OSGEP and LAGE3; the whole complex dimerizes.</text>
</comment>
<proteinExistence type="inferred from homology"/>
<dbReference type="Gene3D" id="1.10.510.10">
    <property type="entry name" value="Transferase(Phosphotransferase) domain 1"/>
    <property type="match status" value="1"/>
</dbReference>
<evidence type="ECO:0000256" key="14">
    <source>
        <dbReference type="ARBA" id="ARBA00048679"/>
    </source>
</evidence>
<evidence type="ECO:0000256" key="2">
    <source>
        <dbReference type="ARBA" id="ARBA00010630"/>
    </source>
</evidence>
<evidence type="ECO:0000256" key="8">
    <source>
        <dbReference type="ARBA" id="ARBA00022741"/>
    </source>
</evidence>
<keyword evidence="5" id="KW-0597">Phosphoprotein</keyword>
<reference evidence="21" key="1">
    <citation type="submission" date="2020-11" db="EMBL/GenBank/DDBJ databases">
        <authorList>
            <person name="Whitehead M."/>
        </authorList>
    </citation>
    <scope>NUCLEOTIDE SEQUENCE</scope>
    <source>
        <strain evidence="21">EGII</strain>
    </source>
</reference>
<dbReference type="PANTHER" id="PTHR12209:SF0">
    <property type="entry name" value="EKC_KEOPS COMPLEX SUBUNIT TP53RK"/>
    <property type="match status" value="1"/>
</dbReference>
<evidence type="ECO:0000259" key="20">
    <source>
        <dbReference type="PROSITE" id="PS50011"/>
    </source>
</evidence>
<evidence type="ECO:0000256" key="19">
    <source>
        <dbReference type="ARBA" id="ARBA00081359"/>
    </source>
</evidence>
<dbReference type="GO" id="GO:0005829">
    <property type="term" value="C:cytosol"/>
    <property type="evidence" value="ECO:0007669"/>
    <property type="project" value="TreeGrafter"/>
</dbReference>
<keyword evidence="12" id="KW-0539">Nucleus</keyword>
<gene>
    <name evidence="21" type="ORF">CCAP1982_LOCUS13220</name>
</gene>
<evidence type="ECO:0000313" key="21">
    <source>
        <dbReference type="EMBL" id="CAD7004831.1"/>
    </source>
</evidence>
<accession>A0A811V1T7</accession>
<dbReference type="Pfam" id="PF06293">
    <property type="entry name" value="Kdo"/>
    <property type="match status" value="1"/>
</dbReference>
<dbReference type="GO" id="GO:0000408">
    <property type="term" value="C:EKC/KEOPS complex"/>
    <property type="evidence" value="ECO:0007669"/>
    <property type="project" value="UniProtKB-ARBA"/>
</dbReference>
<evidence type="ECO:0000256" key="1">
    <source>
        <dbReference type="ARBA" id="ARBA00004123"/>
    </source>
</evidence>
<evidence type="ECO:0000256" key="15">
    <source>
        <dbReference type="ARBA" id="ARBA00056624"/>
    </source>
</evidence>
<dbReference type="Proteomes" id="UP000606786">
    <property type="component" value="Unassembled WGS sequence"/>
</dbReference>
<evidence type="ECO:0000256" key="12">
    <source>
        <dbReference type="ARBA" id="ARBA00023242"/>
    </source>
</evidence>
<comment type="subcellular location">
    <subcellularLocation>
        <location evidence="1">Nucleus</location>
    </subcellularLocation>
</comment>
<dbReference type="GO" id="GO:0070525">
    <property type="term" value="P:tRNA threonylcarbamoyladenosine metabolic process"/>
    <property type="evidence" value="ECO:0007669"/>
    <property type="project" value="TreeGrafter"/>
</dbReference>
<dbReference type="PROSITE" id="PS00109">
    <property type="entry name" value="PROTEIN_KINASE_TYR"/>
    <property type="match status" value="1"/>
</dbReference>
<evidence type="ECO:0000313" key="22">
    <source>
        <dbReference type="Proteomes" id="UP000606786"/>
    </source>
</evidence>
<comment type="similarity">
    <text evidence="2">Belongs to the protein kinase superfamily. BUD32 family.</text>
</comment>
<dbReference type="InterPro" id="IPR011009">
    <property type="entry name" value="Kinase-like_dom_sf"/>
</dbReference>
<dbReference type="InterPro" id="IPR008266">
    <property type="entry name" value="Tyr_kinase_AS"/>
</dbReference>
<dbReference type="GO" id="GO:0016787">
    <property type="term" value="F:hydrolase activity"/>
    <property type="evidence" value="ECO:0007669"/>
    <property type="project" value="UniProtKB-KW"/>
</dbReference>
<dbReference type="InterPro" id="IPR022495">
    <property type="entry name" value="Bud32"/>
</dbReference>
<dbReference type="SUPFAM" id="SSF56112">
    <property type="entry name" value="Protein kinase-like (PK-like)"/>
    <property type="match status" value="1"/>
</dbReference>
<keyword evidence="9" id="KW-0418">Kinase</keyword>
<evidence type="ECO:0000256" key="9">
    <source>
        <dbReference type="ARBA" id="ARBA00022777"/>
    </source>
</evidence>
<keyword evidence="11" id="KW-0067">ATP-binding</keyword>
<evidence type="ECO:0000256" key="6">
    <source>
        <dbReference type="ARBA" id="ARBA00022679"/>
    </source>
</evidence>
<dbReference type="PROSITE" id="PS50011">
    <property type="entry name" value="PROTEIN_KINASE_DOM"/>
    <property type="match status" value="1"/>
</dbReference>
<dbReference type="KEGG" id="ccat:101456819"/>
<evidence type="ECO:0000256" key="18">
    <source>
        <dbReference type="ARBA" id="ARBA00080585"/>
    </source>
</evidence>
<dbReference type="PANTHER" id="PTHR12209">
    <property type="entry name" value="NON-SPECIFIC SERINE/THREONINE PROTEIN KINASE"/>
    <property type="match status" value="1"/>
</dbReference>
<keyword evidence="6" id="KW-0808">Transferase</keyword>
<evidence type="ECO:0000256" key="13">
    <source>
        <dbReference type="ARBA" id="ARBA00047899"/>
    </source>
</evidence>
<dbReference type="GO" id="GO:0005634">
    <property type="term" value="C:nucleus"/>
    <property type="evidence" value="ECO:0007669"/>
    <property type="project" value="UniProtKB-SubCell"/>
</dbReference>
<dbReference type="Gene3D" id="3.30.200.20">
    <property type="entry name" value="Phosphorylase Kinase, domain 1"/>
    <property type="match status" value="1"/>
</dbReference>
<dbReference type="GO" id="GO:0004674">
    <property type="term" value="F:protein serine/threonine kinase activity"/>
    <property type="evidence" value="ECO:0007669"/>
    <property type="project" value="UniProtKB-KW"/>
</dbReference>
<comment type="caution">
    <text evidence="21">The sequence shown here is derived from an EMBL/GenBank/DDBJ whole genome shotgun (WGS) entry which is preliminary data.</text>
</comment>
<comment type="function">
    <text evidence="15">Component of the EKC/KEOPS complex that is required for the formation of a threonylcarbamoyl group on adenosine at position 37 (t(6)A37) in tRNAs that read codons beginning with adenine. The complex is probably involved in the transfer of the threonylcarbamoyl moiety of threonylcarbamoyl-AMP (TC-AMP) to the N6 group of A37. TP53RK has ATPase activity in the context of the EKC/KEOPS complex and likely plays a supporting role to the catalytic subunit OSGEP. Atypical protein kinase that phosphorylates 'Ser-15' of p53/TP53 protein and may therefore participate in its activation.</text>
</comment>
<dbReference type="GO" id="GO:0005524">
    <property type="term" value="F:ATP binding"/>
    <property type="evidence" value="ECO:0007669"/>
    <property type="project" value="UniProtKB-KW"/>
</dbReference>
<dbReference type="FunFam" id="3.30.200.20:FF:000201">
    <property type="entry name" value="TP53-regulating kinase isoform X1"/>
    <property type="match status" value="1"/>
</dbReference>
<protein>
    <recommendedName>
        <fullName evidence="3">non-specific serine/threonine protein kinase</fullName>
        <ecNumber evidence="3">2.7.11.1</ecNumber>
    </recommendedName>
    <alternativeName>
        <fullName evidence="17">Nori-2</fullName>
    </alternativeName>
    <alternativeName>
        <fullName evidence="18">TP53-regulating kinase</fullName>
    </alternativeName>
    <alternativeName>
        <fullName evidence="19">p53-related protein kinase</fullName>
    </alternativeName>
</protein>
<evidence type="ECO:0000256" key="5">
    <source>
        <dbReference type="ARBA" id="ARBA00022553"/>
    </source>
</evidence>
<evidence type="ECO:0000256" key="3">
    <source>
        <dbReference type="ARBA" id="ARBA00012513"/>
    </source>
</evidence>
<dbReference type="NCBIfam" id="TIGR03724">
    <property type="entry name" value="arch_bud32"/>
    <property type="match status" value="1"/>
</dbReference>
<dbReference type="InterPro" id="IPR000719">
    <property type="entry name" value="Prot_kinase_dom"/>
</dbReference>
<evidence type="ECO:0000256" key="17">
    <source>
        <dbReference type="ARBA" id="ARBA00079584"/>
    </source>
</evidence>
<evidence type="ECO:0000256" key="11">
    <source>
        <dbReference type="ARBA" id="ARBA00022840"/>
    </source>
</evidence>
<dbReference type="EC" id="2.7.11.1" evidence="3"/>
<keyword evidence="8" id="KW-0547">Nucleotide-binding</keyword>
<evidence type="ECO:0000256" key="10">
    <source>
        <dbReference type="ARBA" id="ARBA00022801"/>
    </source>
</evidence>
<comment type="catalytic activity">
    <reaction evidence="13">
        <text>L-threonyl-[protein] + ATP = O-phospho-L-threonyl-[protein] + ADP + H(+)</text>
        <dbReference type="Rhea" id="RHEA:46608"/>
        <dbReference type="Rhea" id="RHEA-COMP:11060"/>
        <dbReference type="Rhea" id="RHEA-COMP:11605"/>
        <dbReference type="ChEBI" id="CHEBI:15378"/>
        <dbReference type="ChEBI" id="CHEBI:30013"/>
        <dbReference type="ChEBI" id="CHEBI:30616"/>
        <dbReference type="ChEBI" id="CHEBI:61977"/>
        <dbReference type="ChEBI" id="CHEBI:456216"/>
        <dbReference type="EC" id="2.7.11.1"/>
    </reaction>
</comment>
<dbReference type="AlphaFoldDB" id="A0A811V1T7"/>
<evidence type="ECO:0000256" key="16">
    <source>
        <dbReference type="ARBA" id="ARBA00062157"/>
    </source>
</evidence>
<dbReference type="OrthoDB" id="3399at2759"/>
<dbReference type="GO" id="GO:0008033">
    <property type="term" value="P:tRNA processing"/>
    <property type="evidence" value="ECO:0007669"/>
    <property type="project" value="UniProtKB-KW"/>
</dbReference>
<organism evidence="21 22">
    <name type="scientific">Ceratitis capitata</name>
    <name type="common">Mediterranean fruit fly</name>
    <name type="synonym">Tephritis capitata</name>
    <dbReference type="NCBI Taxonomy" id="7213"/>
    <lineage>
        <taxon>Eukaryota</taxon>
        <taxon>Metazoa</taxon>
        <taxon>Ecdysozoa</taxon>
        <taxon>Arthropoda</taxon>
        <taxon>Hexapoda</taxon>
        <taxon>Insecta</taxon>
        <taxon>Pterygota</taxon>
        <taxon>Neoptera</taxon>
        <taxon>Endopterygota</taxon>
        <taxon>Diptera</taxon>
        <taxon>Brachycera</taxon>
        <taxon>Muscomorpha</taxon>
        <taxon>Tephritoidea</taxon>
        <taxon>Tephritidae</taxon>
        <taxon>Ceratitis</taxon>
        <taxon>Ceratitis</taxon>
    </lineage>
</organism>
<keyword evidence="10" id="KW-0378">Hydrolase</keyword>